<dbReference type="EMBL" id="APJX01000001">
    <property type="protein sequence ID" value="EMS81511.1"/>
    <property type="molecule type" value="Genomic_DNA"/>
</dbReference>
<protein>
    <submittedName>
        <fullName evidence="2">Uncharacterized protein</fullName>
    </submittedName>
</protein>
<evidence type="ECO:0000256" key="1">
    <source>
        <dbReference type="SAM" id="Phobius"/>
    </source>
</evidence>
<accession>S0G863</accession>
<comment type="caution">
    <text evidence="2">The sequence shown here is derived from an EMBL/GenBank/DDBJ whole genome shotgun (WGS) entry which is preliminary data.</text>
</comment>
<reference evidence="2 3" key="1">
    <citation type="journal article" date="2013" name="Genome Announc.">
        <title>Draft Genome Sequence of Desulfotignum phosphitoxidans DSM 13687 Strain FiPS-3.</title>
        <authorList>
            <person name="Poehlein A."/>
            <person name="Daniel R."/>
            <person name="Simeonova D.D."/>
        </authorList>
    </citation>
    <scope>NUCLEOTIDE SEQUENCE [LARGE SCALE GENOMIC DNA]</scope>
    <source>
        <strain evidence="2 3">DSM 13687</strain>
    </source>
</reference>
<dbReference type="AlphaFoldDB" id="S0G863"/>
<evidence type="ECO:0000313" key="3">
    <source>
        <dbReference type="Proteomes" id="UP000014216"/>
    </source>
</evidence>
<gene>
    <name evidence="2" type="ORF">Dpo_1c06520</name>
</gene>
<sequence length="332" mass="36349">MSEASEKFTVTPMERWVGFGVLLTLAAIAFGIYRVQFRFNPAVTARQAFSEPAAAMETIALAALAPDVIQPFSPPEQFDPDTLSDKINGKAELYFSAGFRSLTTQRFALTDNPALWFELFVYDMGTARNAFSVFSMQRRGGLEAGGPTLFAYATPNGRFLAHDRFYLELVGAEASEPLMAAADAMARTFVENIGADVAEVTEMALFPEEGRVEGSRSLVSSDAFGITGFDQVFTAEYQYDGIPVTAYVARRETAEAAGTAARVVRDFYLEYGGTPLAAPENIAVIDILDTIEVVLSHEQYVIGVHEAPDRETALGLAERIRKRLQETVDDRS</sequence>
<feature type="transmembrane region" description="Helical" evidence="1">
    <location>
        <begin position="16"/>
        <end position="33"/>
    </location>
</feature>
<keyword evidence="1" id="KW-0812">Transmembrane</keyword>
<evidence type="ECO:0000313" key="2">
    <source>
        <dbReference type="EMBL" id="EMS81511.1"/>
    </source>
</evidence>
<keyword evidence="3" id="KW-1185">Reference proteome</keyword>
<organism evidence="2 3">
    <name type="scientific">Desulfotignum phosphitoxidans DSM 13687</name>
    <dbReference type="NCBI Taxonomy" id="1286635"/>
    <lineage>
        <taxon>Bacteria</taxon>
        <taxon>Pseudomonadati</taxon>
        <taxon>Thermodesulfobacteriota</taxon>
        <taxon>Desulfobacteria</taxon>
        <taxon>Desulfobacterales</taxon>
        <taxon>Desulfobacteraceae</taxon>
        <taxon>Desulfotignum</taxon>
    </lineage>
</organism>
<proteinExistence type="predicted"/>
<keyword evidence="1" id="KW-0472">Membrane</keyword>
<dbReference type="Pfam" id="PF20244">
    <property type="entry name" value="DUF6599"/>
    <property type="match status" value="1"/>
</dbReference>
<dbReference type="InterPro" id="IPR046534">
    <property type="entry name" value="DUF6599"/>
</dbReference>
<name>S0G863_9BACT</name>
<dbReference type="RefSeq" id="WP_006964253.1">
    <property type="nucleotide sequence ID" value="NZ_APJX01000001.1"/>
</dbReference>
<dbReference type="OrthoDB" id="282746at2"/>
<keyword evidence="1" id="KW-1133">Transmembrane helix</keyword>
<dbReference type="Proteomes" id="UP000014216">
    <property type="component" value="Unassembled WGS sequence"/>
</dbReference>